<dbReference type="PANTHER" id="PTHR22601">
    <property type="entry name" value="ISP4 LIKE PROTEIN"/>
    <property type="match status" value="1"/>
</dbReference>
<organism evidence="10 11">
    <name type="scientific">Linum tenue</name>
    <dbReference type="NCBI Taxonomy" id="586396"/>
    <lineage>
        <taxon>Eukaryota</taxon>
        <taxon>Viridiplantae</taxon>
        <taxon>Streptophyta</taxon>
        <taxon>Embryophyta</taxon>
        <taxon>Tracheophyta</taxon>
        <taxon>Spermatophyta</taxon>
        <taxon>Magnoliopsida</taxon>
        <taxon>eudicotyledons</taxon>
        <taxon>Gunneridae</taxon>
        <taxon>Pentapetalae</taxon>
        <taxon>rosids</taxon>
        <taxon>fabids</taxon>
        <taxon>Malpighiales</taxon>
        <taxon>Linaceae</taxon>
        <taxon>Linum</taxon>
    </lineage>
</organism>
<proteinExistence type="inferred from homology"/>
<evidence type="ECO:0000313" key="11">
    <source>
        <dbReference type="Proteomes" id="UP001154282"/>
    </source>
</evidence>
<evidence type="ECO:0000256" key="7">
    <source>
        <dbReference type="ARBA" id="ARBA00022989"/>
    </source>
</evidence>
<comment type="subcellular location">
    <subcellularLocation>
        <location evidence="1">Membrane</location>
        <topology evidence="1">Multi-pass membrane protein</topology>
    </subcellularLocation>
</comment>
<dbReference type="EMBL" id="CAMGYJ010000002">
    <property type="protein sequence ID" value="CAI0383636.1"/>
    <property type="molecule type" value="Genomic_DNA"/>
</dbReference>
<sequence>MYVVTPIAYWFNFYRAKTFPIFSDNLFTATGQEYNISSIIDSSFRLDLAAYERQGNLYLSMLFAMTYGVGFAALTATIIHVAMFRGRIEAEEEGEEEGDCDGDGIVGWPPINFRWKKKQRNHRDQMTMAVNRFLIVLVNEKRQGPHRQCT</sequence>
<evidence type="ECO:0000256" key="2">
    <source>
        <dbReference type="ARBA" id="ARBA00005484"/>
    </source>
</evidence>
<evidence type="ECO:0000256" key="8">
    <source>
        <dbReference type="ARBA" id="ARBA00023136"/>
    </source>
</evidence>
<protein>
    <submittedName>
        <fullName evidence="10">Uncharacterized protein</fullName>
    </submittedName>
</protein>
<comment type="similarity">
    <text evidence="2">Belongs to the oligopeptide OPT transporter (TC 2.A.67.1) family.</text>
</comment>
<evidence type="ECO:0000256" key="4">
    <source>
        <dbReference type="ARBA" id="ARBA00022692"/>
    </source>
</evidence>
<dbReference type="InterPro" id="IPR004648">
    <property type="entry name" value="Oligpept_transpt"/>
</dbReference>
<keyword evidence="3" id="KW-0813">Transport</keyword>
<comment type="caution">
    <text evidence="10">The sequence shown here is derived from an EMBL/GenBank/DDBJ whole genome shotgun (WGS) entry which is preliminary data.</text>
</comment>
<evidence type="ECO:0000256" key="3">
    <source>
        <dbReference type="ARBA" id="ARBA00022448"/>
    </source>
</evidence>
<name>A0AAV0HEW3_9ROSI</name>
<keyword evidence="11" id="KW-1185">Reference proteome</keyword>
<reference evidence="10" key="1">
    <citation type="submission" date="2022-08" db="EMBL/GenBank/DDBJ databases">
        <authorList>
            <person name="Gutierrez-Valencia J."/>
        </authorList>
    </citation>
    <scope>NUCLEOTIDE SEQUENCE</scope>
</reference>
<dbReference type="Proteomes" id="UP001154282">
    <property type="component" value="Unassembled WGS sequence"/>
</dbReference>
<evidence type="ECO:0000256" key="5">
    <source>
        <dbReference type="ARBA" id="ARBA00022856"/>
    </source>
</evidence>
<evidence type="ECO:0000256" key="9">
    <source>
        <dbReference type="SAM" id="Phobius"/>
    </source>
</evidence>
<dbReference type="GO" id="GO:0015031">
    <property type="term" value="P:protein transport"/>
    <property type="evidence" value="ECO:0007669"/>
    <property type="project" value="UniProtKB-KW"/>
</dbReference>
<evidence type="ECO:0000256" key="1">
    <source>
        <dbReference type="ARBA" id="ARBA00004141"/>
    </source>
</evidence>
<keyword evidence="4 9" id="KW-0812">Transmembrane</keyword>
<keyword evidence="7 9" id="KW-1133">Transmembrane helix</keyword>
<feature type="transmembrane region" description="Helical" evidence="9">
    <location>
        <begin position="57"/>
        <end position="79"/>
    </location>
</feature>
<gene>
    <name evidence="10" type="ORF">LITE_LOCUS4080</name>
</gene>
<keyword evidence="6" id="KW-0653">Protein transport</keyword>
<keyword evidence="5" id="KW-0571">Peptide transport</keyword>
<accession>A0AAV0HEW3</accession>
<dbReference type="InterPro" id="IPR004813">
    <property type="entry name" value="OPT"/>
</dbReference>
<dbReference type="AlphaFoldDB" id="A0AAV0HEW3"/>
<evidence type="ECO:0000313" key="10">
    <source>
        <dbReference type="EMBL" id="CAI0383636.1"/>
    </source>
</evidence>
<dbReference type="Pfam" id="PF03169">
    <property type="entry name" value="OPT"/>
    <property type="match status" value="1"/>
</dbReference>
<keyword evidence="8 9" id="KW-0472">Membrane</keyword>
<dbReference type="GO" id="GO:0016020">
    <property type="term" value="C:membrane"/>
    <property type="evidence" value="ECO:0007669"/>
    <property type="project" value="UniProtKB-SubCell"/>
</dbReference>
<evidence type="ECO:0000256" key="6">
    <source>
        <dbReference type="ARBA" id="ARBA00022927"/>
    </source>
</evidence>
<dbReference type="GO" id="GO:0035673">
    <property type="term" value="F:oligopeptide transmembrane transporter activity"/>
    <property type="evidence" value="ECO:0007669"/>
    <property type="project" value="InterPro"/>
</dbReference>